<dbReference type="InterPro" id="IPR043129">
    <property type="entry name" value="ATPase_NBD"/>
</dbReference>
<dbReference type="Gene3D" id="3.30.420.40">
    <property type="match status" value="1"/>
</dbReference>
<feature type="domain" description="Exopolyphosphatase C-terminal" evidence="2">
    <location>
        <begin position="321"/>
        <end position="493"/>
    </location>
</feature>
<protein>
    <submittedName>
        <fullName evidence="3">Ppx/GppA family phosphatase</fullName>
    </submittedName>
</protein>
<dbReference type="Pfam" id="PF02541">
    <property type="entry name" value="Ppx-GppA"/>
    <property type="match status" value="1"/>
</dbReference>
<organism evidence="3 4">
    <name type="scientific">Sphingomonas plantiphila</name>
    <dbReference type="NCBI Taxonomy" id="3163295"/>
    <lineage>
        <taxon>Bacteria</taxon>
        <taxon>Pseudomonadati</taxon>
        <taxon>Pseudomonadota</taxon>
        <taxon>Alphaproteobacteria</taxon>
        <taxon>Sphingomonadales</taxon>
        <taxon>Sphingomonadaceae</taxon>
        <taxon>Sphingomonas</taxon>
    </lineage>
</organism>
<dbReference type="PANTHER" id="PTHR30005">
    <property type="entry name" value="EXOPOLYPHOSPHATASE"/>
    <property type="match status" value="1"/>
</dbReference>
<dbReference type="SUPFAM" id="SSF53067">
    <property type="entry name" value="Actin-like ATPase domain"/>
    <property type="match status" value="2"/>
</dbReference>
<feature type="domain" description="Ppx/GppA phosphatase N-terminal" evidence="1">
    <location>
        <begin position="35"/>
        <end position="312"/>
    </location>
</feature>
<dbReference type="EMBL" id="JBELQC010000002">
    <property type="protein sequence ID" value="MFL9842157.1"/>
    <property type="molecule type" value="Genomic_DNA"/>
</dbReference>
<proteinExistence type="predicted"/>
<evidence type="ECO:0000313" key="3">
    <source>
        <dbReference type="EMBL" id="MFL9842157.1"/>
    </source>
</evidence>
<dbReference type="InterPro" id="IPR050273">
    <property type="entry name" value="GppA/Ppx_hydrolase"/>
</dbReference>
<sequence>MSVSPLIFRRPRSDTSPQARRTGIIDIGSNSIRLVVYDGSARLPATLFNEKVMAGLGRSLAETGAIGEDGLALATTALARFSSLAREMAVDSLRTVATAAVREASNGAHLIAIAEALGLQVELLSGEAEALAAGCGVLSGIPDADGVVGDLGGGSLELVRVVAGTVTDRVSFPLGVLRLEAIRSQGKGALDKTVERMLADAGWSKRGEGLPFYLVGGSWRALARLDMHLTGYPLPVIHEYAMPAATVTRLQRTIAQLGKSRIRAVPNLSSGRVATMEHAAALLGVLIRHLGSSETVASAFGLREGLLYGELSAEERREDPLIVAARDEARRSGRFPEHGDLLDTWVAPMFADDGEELARLRHAACLLADVGWRANPEFRAERGLEIALHGNWVGIDARGRAIVAQALFTSLGGGLESPAPVGQLALPDDLERARLWGLAMRLGQRLSGGIAGPLRRSSIAVEDERLVLRFGEDDAALYGEAVEKRHRALAGALGLTADVAVGD</sequence>
<comment type="caution">
    <text evidence="3">The sequence shown here is derived from an EMBL/GenBank/DDBJ whole genome shotgun (WGS) entry which is preliminary data.</text>
</comment>
<evidence type="ECO:0000313" key="4">
    <source>
        <dbReference type="Proteomes" id="UP001629244"/>
    </source>
</evidence>
<accession>A0ABW8YQE9</accession>
<keyword evidence="4" id="KW-1185">Reference proteome</keyword>
<dbReference type="Gene3D" id="3.30.420.150">
    <property type="entry name" value="Exopolyphosphatase. Domain 2"/>
    <property type="match status" value="1"/>
</dbReference>
<dbReference type="CDD" id="cd24052">
    <property type="entry name" value="ASKHA_NBD_HpPPX-GppA-like"/>
    <property type="match status" value="1"/>
</dbReference>
<name>A0ABW8YQE9_9SPHN</name>
<dbReference type="Pfam" id="PF21697">
    <property type="entry name" value="Ppx_C"/>
    <property type="match status" value="1"/>
</dbReference>
<dbReference type="InterPro" id="IPR048951">
    <property type="entry name" value="Ppx_C"/>
</dbReference>
<evidence type="ECO:0000259" key="1">
    <source>
        <dbReference type="Pfam" id="PF02541"/>
    </source>
</evidence>
<dbReference type="Gene3D" id="1.10.3210.10">
    <property type="entry name" value="Hypothetical protein af1432"/>
    <property type="match status" value="1"/>
</dbReference>
<dbReference type="SUPFAM" id="SSF109604">
    <property type="entry name" value="HD-domain/PDEase-like"/>
    <property type="match status" value="1"/>
</dbReference>
<reference evidence="3 4" key="1">
    <citation type="submission" date="2024-06" db="EMBL/GenBank/DDBJ databases">
        <authorList>
            <person name="Kaempfer P."/>
            <person name="Viver T."/>
        </authorList>
    </citation>
    <scope>NUCLEOTIDE SEQUENCE [LARGE SCALE GENOMIC DNA]</scope>
    <source>
        <strain evidence="3 4">ST-64</strain>
    </source>
</reference>
<dbReference type="RefSeq" id="WP_408079535.1">
    <property type="nucleotide sequence ID" value="NZ_JBELQC010000002.1"/>
</dbReference>
<dbReference type="InterPro" id="IPR003695">
    <property type="entry name" value="Ppx_GppA_N"/>
</dbReference>
<gene>
    <name evidence="3" type="ORF">ABS767_14390</name>
</gene>
<dbReference type="Proteomes" id="UP001629244">
    <property type="component" value="Unassembled WGS sequence"/>
</dbReference>
<dbReference type="PANTHER" id="PTHR30005:SF0">
    <property type="entry name" value="RETROGRADE REGULATION PROTEIN 2"/>
    <property type="match status" value="1"/>
</dbReference>
<evidence type="ECO:0000259" key="2">
    <source>
        <dbReference type="Pfam" id="PF21697"/>
    </source>
</evidence>